<organism evidence="1 2">
    <name type="scientific">Brachionus plicatilis</name>
    <name type="common">Marine rotifer</name>
    <name type="synonym">Brachionus muelleri</name>
    <dbReference type="NCBI Taxonomy" id="10195"/>
    <lineage>
        <taxon>Eukaryota</taxon>
        <taxon>Metazoa</taxon>
        <taxon>Spiralia</taxon>
        <taxon>Gnathifera</taxon>
        <taxon>Rotifera</taxon>
        <taxon>Eurotatoria</taxon>
        <taxon>Monogononta</taxon>
        <taxon>Pseudotrocha</taxon>
        <taxon>Ploima</taxon>
        <taxon>Brachionidae</taxon>
        <taxon>Brachionus</taxon>
    </lineage>
</organism>
<keyword evidence="2" id="KW-1185">Reference proteome</keyword>
<protein>
    <submittedName>
        <fullName evidence="1">Uncharacterized protein</fullName>
    </submittedName>
</protein>
<accession>A0A3M7PK04</accession>
<evidence type="ECO:0000313" key="1">
    <source>
        <dbReference type="EMBL" id="RMZ99044.1"/>
    </source>
</evidence>
<evidence type="ECO:0000313" key="2">
    <source>
        <dbReference type="Proteomes" id="UP000276133"/>
    </source>
</evidence>
<dbReference type="AlphaFoldDB" id="A0A3M7PK04"/>
<dbReference type="EMBL" id="REGN01010439">
    <property type="protein sequence ID" value="RMZ99044.1"/>
    <property type="molecule type" value="Genomic_DNA"/>
</dbReference>
<dbReference type="Proteomes" id="UP000276133">
    <property type="component" value="Unassembled WGS sequence"/>
</dbReference>
<gene>
    <name evidence="1" type="ORF">BpHYR1_012561</name>
</gene>
<comment type="caution">
    <text evidence="1">The sequence shown here is derived from an EMBL/GenBank/DDBJ whole genome shotgun (WGS) entry which is preliminary data.</text>
</comment>
<sequence length="105" mass="11720">MVGRIRNKTVMVTSLRTEKNSAILTVVHGGQNQIKTGPLDLIIFLKKQLLCFSNNAILKKTCIQLIQSSPNGIRAASIFIIPNKAFKWSKSDKHFSNQRTHNGSN</sequence>
<name>A0A3M7PK04_BRAPC</name>
<proteinExistence type="predicted"/>
<reference evidence="1 2" key="1">
    <citation type="journal article" date="2018" name="Sci. Rep.">
        <title>Genomic signatures of local adaptation to the degree of environmental predictability in rotifers.</title>
        <authorList>
            <person name="Franch-Gras L."/>
            <person name="Hahn C."/>
            <person name="Garcia-Roger E.M."/>
            <person name="Carmona M.J."/>
            <person name="Serra M."/>
            <person name="Gomez A."/>
        </authorList>
    </citation>
    <scope>NUCLEOTIDE SEQUENCE [LARGE SCALE GENOMIC DNA]</scope>
    <source>
        <strain evidence="1">HYR1</strain>
    </source>
</reference>